<protein>
    <recommendedName>
        <fullName evidence="8">Sarcosine dehydrogenase, mitochondrial</fullName>
    </recommendedName>
</protein>
<dbReference type="SUPFAM" id="SSF54373">
    <property type="entry name" value="FAD-linked reductases, C-terminal domain"/>
    <property type="match status" value="1"/>
</dbReference>
<sequence>MLRVAARIVSNNRNGLSPFVDRCQCYSSEINLPSQADVVIIGGGSIGCNTLYQLSKKGVKAVLLERNKITSGTTWHTGGIVWRLGTNDVDIQLLAATRNQLLKLEEETGCNSGFVNTGSLFLARNKERLKEYKRMHTIGYYFGVESQLLSASDAAKIHPLLNPKSFVGALHSPGDGVVDSTILCNALTKGAINNGAQVIENCAVTNVKVDSTSGYKKVVGVETQHGVIKTNCVLNAAGAWSRNIAQMVGLDIPLLPIQHAYVVTEGIPGAKGAPNIRDKDVSIYYRSQGDSLYIGGYETNPHIIKDLPNDFAFGLYELDFGLFGVHMEKAYDLMPAGKDVGIKTNICGPESFTPDHKPLLGEDPKLRGFYYACGLNSAGMMFGPGIAEQMAHWIVNGRPELPMFNYDIRRFTPEMKNDRAWVTEKCHEAYATHHGIGFKHTQPLAGRNFKIDVFHEILVANGAVMEQSQGWEVPGFYIKDSTAPVRVYDWHGFYDHVDNPDKRYEKQLEGDCTFEFSKHHDLIGHEALAARTNAALFNTSYCCKLYLTGPDARKAADWLFTAHTDQELEKIVYTCALNKNGGTEGDATVIGLNQGLGTLVGPILKGRGYYIVANGLSGYHMLTHIKREIQKKQFRATVTDVTDNLGILSIQGPKSREILQAITESPITNEKLPYGMSDIITVNGHTCRILRISFVGELGYELHIPYSSCIPVYNKLADAGRSFDMKLAGYRARYSLHCEKGHHLWNKDLRLDDNPVEANLHKLCRNEGCYLGKDHVDRLKKEGVDKVRAFFTIKDKIPLWGYETIWRDDQIVGYLRRAEYGYYLKSSIGTGYIRHPKNKKVTEEYLSKGQYEIEVMGKRYPATLHLKSPFDPKHQRVAGHYEHQFVEEVNFED</sequence>
<dbReference type="GO" id="GO:0005739">
    <property type="term" value="C:mitochondrion"/>
    <property type="evidence" value="ECO:0007669"/>
    <property type="project" value="TreeGrafter"/>
</dbReference>
<dbReference type="AlphaFoldDB" id="A0A5N4B7Q5"/>
<dbReference type="Gene3D" id="3.30.70.1400">
    <property type="entry name" value="Aminomethyltransferase beta-barrel domains"/>
    <property type="match status" value="1"/>
</dbReference>
<evidence type="ECO:0008006" key="8">
    <source>
        <dbReference type="Google" id="ProtNLM"/>
    </source>
</evidence>
<feature type="domain" description="FAD dependent oxidoreductase central" evidence="5">
    <location>
        <begin position="396"/>
        <end position="450"/>
    </location>
</feature>
<dbReference type="EMBL" id="VVIM01000001">
    <property type="protein sequence ID" value="KAB0805635.1"/>
    <property type="molecule type" value="Genomic_DNA"/>
</dbReference>
<dbReference type="Pfam" id="PF01571">
    <property type="entry name" value="GCV_T"/>
    <property type="match status" value="1"/>
</dbReference>
<dbReference type="PANTHER" id="PTHR43757:SF11">
    <property type="entry name" value="SARCOSINE DEHYDROGENASE"/>
    <property type="match status" value="1"/>
</dbReference>
<dbReference type="FunCoup" id="A0A5N4B7Q5">
    <property type="interactions" value="167"/>
</dbReference>
<dbReference type="Gene3D" id="2.40.30.110">
    <property type="entry name" value="Aminomethyltransferase beta-barrel domains"/>
    <property type="match status" value="1"/>
</dbReference>
<dbReference type="OrthoDB" id="498204at2759"/>
<dbReference type="Pfam" id="PF01266">
    <property type="entry name" value="DAO"/>
    <property type="match status" value="1"/>
</dbReference>
<dbReference type="InterPro" id="IPR027266">
    <property type="entry name" value="TrmE/GcvT-like"/>
</dbReference>
<dbReference type="Gene3D" id="3.50.50.60">
    <property type="entry name" value="FAD/NAD(P)-binding domain"/>
    <property type="match status" value="1"/>
</dbReference>
<dbReference type="InterPro" id="IPR013977">
    <property type="entry name" value="GcvT_C"/>
</dbReference>
<evidence type="ECO:0000259" key="4">
    <source>
        <dbReference type="Pfam" id="PF08669"/>
    </source>
</evidence>
<dbReference type="PANTHER" id="PTHR43757">
    <property type="entry name" value="AMINOMETHYLTRANSFERASE"/>
    <property type="match status" value="1"/>
</dbReference>
<feature type="domain" description="Aminomethyltransferase C-terminal" evidence="4">
    <location>
        <begin position="789"/>
        <end position="870"/>
    </location>
</feature>
<feature type="domain" description="GCVT N-terminal" evidence="3">
    <location>
        <begin position="454"/>
        <end position="765"/>
    </location>
</feature>
<dbReference type="InterPro" id="IPR006076">
    <property type="entry name" value="FAD-dep_OxRdtase"/>
</dbReference>
<evidence type="ECO:0000313" key="6">
    <source>
        <dbReference type="EMBL" id="KAB0805635.1"/>
    </source>
</evidence>
<dbReference type="FunFam" id="3.50.50.60:FF:000769">
    <property type="entry name" value="Sarcosine dehydrogenase"/>
    <property type="match status" value="1"/>
</dbReference>
<dbReference type="InterPro" id="IPR032503">
    <property type="entry name" value="FAO_M"/>
</dbReference>
<dbReference type="InterPro" id="IPR029043">
    <property type="entry name" value="GcvT/YgfZ_C"/>
</dbReference>
<evidence type="ECO:0000259" key="3">
    <source>
        <dbReference type="Pfam" id="PF01571"/>
    </source>
</evidence>
<comment type="caution">
    <text evidence="6">The sequence shown here is derived from an EMBL/GenBank/DDBJ whole genome shotgun (WGS) entry which is preliminary data.</text>
</comment>
<feature type="domain" description="FAD dependent oxidoreductase" evidence="2">
    <location>
        <begin position="37"/>
        <end position="393"/>
    </location>
</feature>
<dbReference type="Proteomes" id="UP000327044">
    <property type="component" value="Unassembled WGS sequence"/>
</dbReference>
<dbReference type="Gene3D" id="3.30.9.10">
    <property type="entry name" value="D-Amino Acid Oxidase, subunit A, domain 2"/>
    <property type="match status" value="1"/>
</dbReference>
<dbReference type="InterPro" id="IPR036188">
    <property type="entry name" value="FAD/NAD-bd_sf"/>
</dbReference>
<dbReference type="Pfam" id="PF08669">
    <property type="entry name" value="GCV_T_C"/>
    <property type="match status" value="1"/>
</dbReference>
<gene>
    <name evidence="6" type="ORF">PPYR_02605</name>
</gene>
<organism evidence="6 7">
    <name type="scientific">Photinus pyralis</name>
    <name type="common">Common eastern firefly</name>
    <name type="synonym">Lampyris pyralis</name>
    <dbReference type="NCBI Taxonomy" id="7054"/>
    <lineage>
        <taxon>Eukaryota</taxon>
        <taxon>Metazoa</taxon>
        <taxon>Ecdysozoa</taxon>
        <taxon>Arthropoda</taxon>
        <taxon>Hexapoda</taxon>
        <taxon>Insecta</taxon>
        <taxon>Pterygota</taxon>
        <taxon>Neoptera</taxon>
        <taxon>Endopterygota</taxon>
        <taxon>Coleoptera</taxon>
        <taxon>Polyphaga</taxon>
        <taxon>Elateriformia</taxon>
        <taxon>Elateroidea</taxon>
        <taxon>Lampyridae</taxon>
        <taxon>Lampyrinae</taxon>
        <taxon>Photinus</taxon>
    </lineage>
</organism>
<dbReference type="Gene3D" id="3.30.1360.120">
    <property type="entry name" value="Probable tRNA modification gtpase trme, domain 1"/>
    <property type="match status" value="1"/>
</dbReference>
<dbReference type="SUPFAM" id="SSF103025">
    <property type="entry name" value="Folate-binding domain"/>
    <property type="match status" value="1"/>
</dbReference>
<evidence type="ECO:0000256" key="1">
    <source>
        <dbReference type="ARBA" id="ARBA00008609"/>
    </source>
</evidence>
<comment type="similarity">
    <text evidence="1">Belongs to the GcvT family.</text>
</comment>
<dbReference type="InterPro" id="IPR006222">
    <property type="entry name" value="GCVT_N"/>
</dbReference>
<evidence type="ECO:0000259" key="5">
    <source>
        <dbReference type="Pfam" id="PF16350"/>
    </source>
</evidence>
<dbReference type="InterPro" id="IPR028896">
    <property type="entry name" value="GcvT/YgfZ/DmdA"/>
</dbReference>
<reference evidence="6 7" key="1">
    <citation type="journal article" date="2018" name="Elife">
        <title>Firefly genomes illuminate parallel origins of bioluminescence in beetles.</title>
        <authorList>
            <person name="Fallon T.R."/>
            <person name="Lower S.E."/>
            <person name="Chang C.H."/>
            <person name="Bessho-Uehara M."/>
            <person name="Martin G.J."/>
            <person name="Bewick A.J."/>
            <person name="Behringer M."/>
            <person name="Debat H.J."/>
            <person name="Wong I."/>
            <person name="Day J.C."/>
            <person name="Suvorov A."/>
            <person name="Silva C.J."/>
            <person name="Stanger-Hall K.F."/>
            <person name="Hall D.W."/>
            <person name="Schmitz R.J."/>
            <person name="Nelson D.R."/>
            <person name="Lewis S.M."/>
            <person name="Shigenobu S."/>
            <person name="Bybee S.M."/>
            <person name="Larracuente A.M."/>
            <person name="Oba Y."/>
            <person name="Weng J.K."/>
        </authorList>
    </citation>
    <scope>NUCLEOTIDE SEQUENCE [LARGE SCALE GENOMIC DNA]</scope>
    <source>
        <strain evidence="6">1611_PpyrPB1</strain>
        <tissue evidence="6">Whole body</tissue>
    </source>
</reference>
<dbReference type="SUPFAM" id="SSF51905">
    <property type="entry name" value="FAD/NAD(P)-binding domain"/>
    <property type="match status" value="1"/>
</dbReference>
<dbReference type="Pfam" id="PF16350">
    <property type="entry name" value="FAO_M"/>
    <property type="match status" value="1"/>
</dbReference>
<keyword evidence="7" id="KW-1185">Reference proteome</keyword>
<dbReference type="SUPFAM" id="SSF101790">
    <property type="entry name" value="Aminomethyltransferase beta-barrel domain"/>
    <property type="match status" value="1"/>
</dbReference>
<evidence type="ECO:0000313" key="7">
    <source>
        <dbReference type="Proteomes" id="UP000327044"/>
    </source>
</evidence>
<evidence type="ECO:0000259" key="2">
    <source>
        <dbReference type="Pfam" id="PF01266"/>
    </source>
</evidence>
<accession>A0A5N4B7Q5</accession>
<dbReference type="InParanoid" id="A0A5N4B7Q5"/>
<proteinExistence type="inferred from homology"/>
<name>A0A5N4B7Q5_PHOPY</name>
<dbReference type="FunFam" id="2.40.30.110:FF:000008">
    <property type="entry name" value="Sarcosine dehydrogenase"/>
    <property type="match status" value="1"/>
</dbReference>